<evidence type="ECO:0008006" key="5">
    <source>
        <dbReference type="Google" id="ProtNLM"/>
    </source>
</evidence>
<evidence type="ECO:0000259" key="1">
    <source>
        <dbReference type="Pfam" id="PF04016"/>
    </source>
</evidence>
<dbReference type="Pfam" id="PF04016">
    <property type="entry name" value="DUF364"/>
    <property type="match status" value="1"/>
</dbReference>
<feature type="domain" description="DUF4213" evidence="2">
    <location>
        <begin position="6"/>
        <end position="85"/>
    </location>
</feature>
<dbReference type="EMBL" id="CP029822">
    <property type="protein sequence ID" value="AZS50096.1"/>
    <property type="molecule type" value="Genomic_DNA"/>
</dbReference>
<reference evidence="4" key="1">
    <citation type="submission" date="2018-06" db="EMBL/GenBank/DDBJ databases">
        <title>Complete genome of Pseudomonas insecticola strain QZS01.</title>
        <authorList>
            <person name="Wang J."/>
            <person name="Su Q."/>
        </authorList>
    </citation>
    <scope>NUCLEOTIDE SEQUENCE [LARGE SCALE GENOMIC DNA]</scope>
    <source>
        <strain evidence="4">QZS01</strain>
    </source>
</reference>
<dbReference type="Gene3D" id="3.40.50.11590">
    <property type="match status" value="1"/>
</dbReference>
<name>A0A3Q9JL59_9GAMM</name>
<dbReference type="Gene3D" id="3.30.390.100">
    <property type="match status" value="1"/>
</dbReference>
<accession>A0A3Q9JL59</accession>
<evidence type="ECO:0000313" key="4">
    <source>
        <dbReference type="Proteomes" id="UP000273143"/>
    </source>
</evidence>
<dbReference type="InterPro" id="IPR025251">
    <property type="entry name" value="DUF4213"/>
</dbReference>
<organism evidence="3 4">
    <name type="scientific">Entomomonas moraniae</name>
    <dbReference type="NCBI Taxonomy" id="2213226"/>
    <lineage>
        <taxon>Bacteria</taxon>
        <taxon>Pseudomonadati</taxon>
        <taxon>Pseudomonadota</taxon>
        <taxon>Gammaproteobacteria</taxon>
        <taxon>Pseudomonadales</taxon>
        <taxon>Pseudomonadaceae</taxon>
        <taxon>Entomomonas</taxon>
    </lineage>
</organism>
<dbReference type="InterPro" id="IPR007161">
    <property type="entry name" value="DUF364"/>
</dbReference>
<keyword evidence="4" id="KW-1185">Reference proteome</keyword>
<feature type="domain" description="Putative heavy-metal chelation" evidence="1">
    <location>
        <begin position="108"/>
        <end position="232"/>
    </location>
</feature>
<dbReference type="Proteomes" id="UP000273143">
    <property type="component" value="Chromosome"/>
</dbReference>
<sequence>MSWKLYDELIDAIPNNITIEDTFQQKWWLIKTSETIGLAMYFEQGEAVRTLPAQLIGIRLKALAAYAKSWNFYEATAGVAAINAYFNQQAKITPLAPKFTQTVFKEYEQEITGKRVAVIGHFPGLEKLATVCELSILEKNPSLGDYPDSACEYILPEQDYVFITGTTLANKTLPRLLTLSRGAKVIMAGPSVPLTPILFDYGVDVLAGAMVLDNQALWDTVQKEGCKDIFQQGVQMLQIDHR</sequence>
<protein>
    <recommendedName>
        <fullName evidence="5">DUF364 domain-containing protein</fullName>
    </recommendedName>
</protein>
<evidence type="ECO:0000259" key="2">
    <source>
        <dbReference type="Pfam" id="PF13938"/>
    </source>
</evidence>
<dbReference type="SUPFAM" id="SSF159713">
    <property type="entry name" value="Dhaf3308-like"/>
    <property type="match status" value="1"/>
</dbReference>
<dbReference type="KEGG" id="emo:DM558_04585"/>
<dbReference type="Pfam" id="PF13938">
    <property type="entry name" value="DUF4213"/>
    <property type="match status" value="1"/>
</dbReference>
<dbReference type="RefSeq" id="WP_127162241.1">
    <property type="nucleotide sequence ID" value="NZ_CP029822.1"/>
</dbReference>
<gene>
    <name evidence="3" type="ORF">DM558_04585</name>
</gene>
<dbReference type="AlphaFoldDB" id="A0A3Q9JL59"/>
<proteinExistence type="predicted"/>
<evidence type="ECO:0000313" key="3">
    <source>
        <dbReference type="EMBL" id="AZS50096.1"/>
    </source>
</evidence>